<dbReference type="GO" id="GO:0008893">
    <property type="term" value="F:guanosine-3',5'-bis(diphosphate) 3'-diphosphatase activity"/>
    <property type="evidence" value="ECO:0007669"/>
    <property type="project" value="TreeGrafter"/>
</dbReference>
<comment type="caution">
    <text evidence="1">The sequence shown here is derived from an EMBL/GenBank/DDBJ whole genome shotgun (WGS) entry which is preliminary data.</text>
</comment>
<dbReference type="Proteomes" id="UP000239388">
    <property type="component" value="Unassembled WGS sequence"/>
</dbReference>
<name>A0A2S8F6S6_9BACT</name>
<dbReference type="AlphaFoldDB" id="A0A2S8F6S6"/>
<dbReference type="OrthoDB" id="272476at2"/>
<proteinExistence type="predicted"/>
<evidence type="ECO:0008006" key="3">
    <source>
        <dbReference type="Google" id="ProtNLM"/>
    </source>
</evidence>
<organism evidence="1 2">
    <name type="scientific">Blastopirellula marina</name>
    <dbReference type="NCBI Taxonomy" id="124"/>
    <lineage>
        <taxon>Bacteria</taxon>
        <taxon>Pseudomonadati</taxon>
        <taxon>Planctomycetota</taxon>
        <taxon>Planctomycetia</taxon>
        <taxon>Pirellulales</taxon>
        <taxon>Pirellulaceae</taxon>
        <taxon>Blastopirellula</taxon>
    </lineage>
</organism>
<dbReference type="RefSeq" id="WP_105359003.1">
    <property type="nucleotide sequence ID" value="NZ_PUIB01000026.1"/>
</dbReference>
<dbReference type="PANTHER" id="PTHR46246:SF1">
    <property type="entry name" value="GUANOSINE-3',5'-BIS(DIPHOSPHATE) 3'-PYROPHOSPHOHYDROLASE MESH1"/>
    <property type="match status" value="1"/>
</dbReference>
<dbReference type="Pfam" id="PF13328">
    <property type="entry name" value="HD_4"/>
    <property type="match status" value="1"/>
</dbReference>
<sequence>MTWDEQFGQLTVAAAQLHAGQIRKQGGMPYLIHPLQVVQRICNWGIDRHEHRDTWKSALFHDAIEDTAATPDSLTPLIGEFATQLVVSLTFDPAGQSKEAYLAGFQDAATKPIEALVVKLADRFCNVEDFQQVEPSYAGIYFWKANTVFEAFDARKEEAVATYGAAVVAAIERDLKALQQTFAAEAP</sequence>
<dbReference type="EMBL" id="PUIB01000026">
    <property type="protein sequence ID" value="PQO27856.1"/>
    <property type="molecule type" value="Genomic_DNA"/>
</dbReference>
<dbReference type="PANTHER" id="PTHR46246">
    <property type="entry name" value="GUANOSINE-3',5'-BIS(DIPHOSPHATE) 3'-PYROPHOSPHOHYDROLASE MESH1"/>
    <property type="match status" value="1"/>
</dbReference>
<protein>
    <recommendedName>
        <fullName evidence="3">HD/PDEase domain-containing protein</fullName>
    </recommendedName>
</protein>
<gene>
    <name evidence="1" type="ORF">C5Y98_26370</name>
</gene>
<dbReference type="SUPFAM" id="SSF109604">
    <property type="entry name" value="HD-domain/PDEase-like"/>
    <property type="match status" value="1"/>
</dbReference>
<dbReference type="Gene3D" id="1.10.3210.10">
    <property type="entry name" value="Hypothetical protein af1432"/>
    <property type="match status" value="1"/>
</dbReference>
<dbReference type="InterPro" id="IPR052194">
    <property type="entry name" value="MESH1"/>
</dbReference>
<accession>A0A2S8F6S6</accession>
<evidence type="ECO:0000313" key="1">
    <source>
        <dbReference type="EMBL" id="PQO27856.1"/>
    </source>
</evidence>
<reference evidence="1 2" key="1">
    <citation type="submission" date="2018-02" db="EMBL/GenBank/DDBJ databases">
        <title>Comparative genomes isolates from brazilian mangrove.</title>
        <authorList>
            <person name="Araujo J.E."/>
            <person name="Taketani R.G."/>
            <person name="Silva M.C.P."/>
            <person name="Loureco M.V."/>
            <person name="Andreote F.D."/>
        </authorList>
    </citation>
    <scope>NUCLEOTIDE SEQUENCE [LARGE SCALE GENOMIC DNA]</scope>
    <source>
        <strain evidence="1 2">NAP PRIS-MGV</strain>
    </source>
</reference>
<evidence type="ECO:0000313" key="2">
    <source>
        <dbReference type="Proteomes" id="UP000239388"/>
    </source>
</evidence>